<reference evidence="7" key="1">
    <citation type="submission" date="2015-07" db="EMBL/GenBank/DDBJ databases">
        <title>Draft genome sequence of the purine-degrading Gottschalkia purinilyticum DSM 1384 (formerly Clostridium purinilyticum).</title>
        <authorList>
            <person name="Poehlein A."/>
            <person name="Schiel-Bengelsdorf B."/>
            <person name="Bengelsdorf F.R."/>
            <person name="Daniel R."/>
            <person name="Duerre P."/>
        </authorList>
    </citation>
    <scope>NUCLEOTIDE SEQUENCE [LARGE SCALE GENOMIC DNA]</scope>
    <source>
        <strain evidence="7">DSM 1384</strain>
    </source>
</reference>
<dbReference type="EMBL" id="LGSS01000004">
    <property type="protein sequence ID" value="KNF09031.1"/>
    <property type="molecule type" value="Genomic_DNA"/>
</dbReference>
<organism evidence="6 7">
    <name type="scientific">Gottschalkia purinilytica</name>
    <name type="common">Clostridium purinilyticum</name>
    <dbReference type="NCBI Taxonomy" id="1503"/>
    <lineage>
        <taxon>Bacteria</taxon>
        <taxon>Bacillati</taxon>
        <taxon>Bacillota</taxon>
        <taxon>Tissierellia</taxon>
        <taxon>Tissierellales</taxon>
        <taxon>Gottschalkiaceae</taxon>
        <taxon>Gottschalkia</taxon>
    </lineage>
</organism>
<evidence type="ECO:0000313" key="7">
    <source>
        <dbReference type="Proteomes" id="UP000037267"/>
    </source>
</evidence>
<dbReference type="Pfam" id="PF00440">
    <property type="entry name" value="TetR_N"/>
    <property type="match status" value="1"/>
</dbReference>
<dbReference type="InterPro" id="IPR041612">
    <property type="entry name" value="YfiR_C"/>
</dbReference>
<dbReference type="RefSeq" id="WP_050354610.1">
    <property type="nucleotide sequence ID" value="NZ_LGSS01000004.1"/>
</dbReference>
<dbReference type="PRINTS" id="PR00455">
    <property type="entry name" value="HTHTETR"/>
</dbReference>
<dbReference type="SUPFAM" id="SSF46689">
    <property type="entry name" value="Homeodomain-like"/>
    <property type="match status" value="1"/>
</dbReference>
<dbReference type="PANTHER" id="PTHR47506:SF6">
    <property type="entry name" value="HTH-TYPE TRANSCRIPTIONAL REPRESSOR NEMR"/>
    <property type="match status" value="1"/>
</dbReference>
<dbReference type="PATRIC" id="fig|1503.3.peg.2300"/>
<evidence type="ECO:0000256" key="3">
    <source>
        <dbReference type="ARBA" id="ARBA00023163"/>
    </source>
</evidence>
<keyword evidence="7" id="KW-1185">Reference proteome</keyword>
<dbReference type="STRING" id="1503.CLPU_4c00770"/>
<feature type="DNA-binding region" description="H-T-H motif" evidence="4">
    <location>
        <begin position="34"/>
        <end position="53"/>
    </location>
</feature>
<accession>A0A0L0WC38</accession>
<protein>
    <submittedName>
        <fullName evidence="6">TetR family transcriptional regulator</fullName>
    </submittedName>
</protein>
<evidence type="ECO:0000256" key="1">
    <source>
        <dbReference type="ARBA" id="ARBA00023015"/>
    </source>
</evidence>
<keyword evidence="3" id="KW-0804">Transcription</keyword>
<dbReference type="InterPro" id="IPR001647">
    <property type="entry name" value="HTH_TetR"/>
</dbReference>
<name>A0A0L0WC38_GOTPU</name>
<comment type="caution">
    <text evidence="6">The sequence shown here is derived from an EMBL/GenBank/DDBJ whole genome shotgun (WGS) entry which is preliminary data.</text>
</comment>
<dbReference type="OrthoDB" id="9812484at2"/>
<sequence>MAPKVSENYKKQKKNELLKAARRVFIKKGYTHSTMQDIMDEAGVSRGALYSYFDNIEHVFMEVLKFEDQIDIHFFEEDDQTHFWKQLTNWVESQQRNIETINESLLICKTEFFLTTYYLGNRGNHSYVTERYQKLVNSIKKFIQKGSERGEFQPRLSSESIALYLISFLDGLMLDTFHLGIERTKVNDQLKVLVFSLKEMLCPIIEK</sequence>
<dbReference type="Gene3D" id="1.10.357.10">
    <property type="entry name" value="Tetracycline Repressor, domain 2"/>
    <property type="match status" value="1"/>
</dbReference>
<dbReference type="AlphaFoldDB" id="A0A0L0WC38"/>
<keyword evidence="2 4" id="KW-0238">DNA-binding</keyword>
<dbReference type="InterPro" id="IPR009057">
    <property type="entry name" value="Homeodomain-like_sf"/>
</dbReference>
<dbReference type="InterPro" id="IPR036271">
    <property type="entry name" value="Tet_transcr_reg_TetR-rel_C_sf"/>
</dbReference>
<dbReference type="GO" id="GO:0003677">
    <property type="term" value="F:DNA binding"/>
    <property type="evidence" value="ECO:0007669"/>
    <property type="project" value="UniProtKB-UniRule"/>
</dbReference>
<gene>
    <name evidence="6" type="ORF">CLPU_4c00770</name>
</gene>
<feature type="domain" description="HTH tetR-type" evidence="5">
    <location>
        <begin position="11"/>
        <end position="71"/>
    </location>
</feature>
<evidence type="ECO:0000256" key="2">
    <source>
        <dbReference type="ARBA" id="ARBA00023125"/>
    </source>
</evidence>
<evidence type="ECO:0000256" key="4">
    <source>
        <dbReference type="PROSITE-ProRule" id="PRU00335"/>
    </source>
</evidence>
<dbReference type="Proteomes" id="UP000037267">
    <property type="component" value="Unassembled WGS sequence"/>
</dbReference>
<dbReference type="PROSITE" id="PS50977">
    <property type="entry name" value="HTH_TETR_2"/>
    <property type="match status" value="1"/>
</dbReference>
<dbReference type="Pfam" id="PF17922">
    <property type="entry name" value="TetR_C_17"/>
    <property type="match status" value="1"/>
</dbReference>
<evidence type="ECO:0000259" key="5">
    <source>
        <dbReference type="PROSITE" id="PS50977"/>
    </source>
</evidence>
<dbReference type="Gene3D" id="1.10.10.60">
    <property type="entry name" value="Homeodomain-like"/>
    <property type="match status" value="1"/>
</dbReference>
<dbReference type="PANTHER" id="PTHR47506">
    <property type="entry name" value="TRANSCRIPTIONAL REGULATORY PROTEIN"/>
    <property type="match status" value="1"/>
</dbReference>
<dbReference type="SUPFAM" id="SSF48498">
    <property type="entry name" value="Tetracyclin repressor-like, C-terminal domain"/>
    <property type="match status" value="1"/>
</dbReference>
<proteinExistence type="predicted"/>
<keyword evidence="1" id="KW-0805">Transcription regulation</keyword>
<evidence type="ECO:0000313" key="6">
    <source>
        <dbReference type="EMBL" id="KNF09031.1"/>
    </source>
</evidence>